<dbReference type="Pfam" id="PF04199">
    <property type="entry name" value="Cyclase"/>
    <property type="match status" value="1"/>
</dbReference>
<protein>
    <submittedName>
        <fullName evidence="1">Cyclase family protein</fullName>
    </submittedName>
</protein>
<reference evidence="1 2" key="1">
    <citation type="submission" date="2020-10" db="EMBL/GenBank/DDBJ databases">
        <title>ChiBAC.</title>
        <authorList>
            <person name="Zenner C."/>
            <person name="Hitch T.C.A."/>
            <person name="Clavel T."/>
        </authorList>
    </citation>
    <scope>NUCLEOTIDE SEQUENCE [LARGE SCALE GENOMIC DNA]</scope>
    <source>
        <strain evidence="1 2">DSM 108706</strain>
    </source>
</reference>
<dbReference type="Gene3D" id="3.50.30.50">
    <property type="entry name" value="Putative cyclase"/>
    <property type="match status" value="1"/>
</dbReference>
<name>A0ABR9QV65_9FIRM</name>
<evidence type="ECO:0000313" key="2">
    <source>
        <dbReference type="Proteomes" id="UP001516588"/>
    </source>
</evidence>
<accession>A0ABR9QV65</accession>
<dbReference type="Proteomes" id="UP001516588">
    <property type="component" value="Unassembled WGS sequence"/>
</dbReference>
<keyword evidence="2" id="KW-1185">Reference proteome</keyword>
<proteinExistence type="predicted"/>
<comment type="caution">
    <text evidence="1">The sequence shown here is derived from an EMBL/GenBank/DDBJ whole genome shotgun (WGS) entry which is preliminary data.</text>
</comment>
<organism evidence="1 2">
    <name type="scientific">Gallibacter intestinalis</name>
    <dbReference type="NCBI Taxonomy" id="2779356"/>
    <lineage>
        <taxon>Bacteria</taxon>
        <taxon>Bacillati</taxon>
        <taxon>Bacillota</taxon>
        <taxon>Clostridia</taxon>
        <taxon>Eubacteriales</taxon>
        <taxon>Eubacteriaceae</taxon>
        <taxon>Gallibacter</taxon>
    </lineage>
</organism>
<dbReference type="PANTHER" id="PTHR31118:SF12">
    <property type="entry name" value="CYCLASE-LIKE PROTEIN 2"/>
    <property type="match status" value="1"/>
</dbReference>
<dbReference type="PANTHER" id="PTHR31118">
    <property type="entry name" value="CYCLASE-LIKE PROTEIN 2"/>
    <property type="match status" value="1"/>
</dbReference>
<gene>
    <name evidence="1" type="ORF">INF20_00465</name>
</gene>
<dbReference type="InterPro" id="IPR007325">
    <property type="entry name" value="KFase/CYL"/>
</dbReference>
<dbReference type="EMBL" id="JADCKA010000001">
    <property type="protein sequence ID" value="MBE5034762.1"/>
    <property type="molecule type" value="Genomic_DNA"/>
</dbReference>
<dbReference type="SUPFAM" id="SSF102198">
    <property type="entry name" value="Putative cyclase"/>
    <property type="match status" value="1"/>
</dbReference>
<dbReference type="InterPro" id="IPR037175">
    <property type="entry name" value="KFase_sf"/>
</dbReference>
<sequence length="242" mass="27331">MDKSLWNMMEDMKKNCKFVDLSHEFSPETPHWSGFPAMEMSTLFDYSDGFRVHQFNVVSQYGTHVDAPLHFVPGRKGLHEIDVEEMILPLAVVDVTDKVKDNVDYAVTVEDIKAFEAEYGQIPEKAFVAIRTDWSHREDKDNYDAEGNKHYPGWGLDAVKFLVEERNVSAIGHETSDTDAAVDSVAHGYVCETYILDQQRYQIELMKDLSEVPPVGALIFCGFPKVKDGAGFSARCIAICPK</sequence>
<dbReference type="RefSeq" id="WP_226384430.1">
    <property type="nucleotide sequence ID" value="NZ_JADCKA010000001.1"/>
</dbReference>
<evidence type="ECO:0000313" key="1">
    <source>
        <dbReference type="EMBL" id="MBE5034762.1"/>
    </source>
</evidence>